<accession>A0A8K0SLC4</accession>
<dbReference type="OrthoDB" id="187139at2759"/>
<keyword evidence="1" id="KW-0539">Nucleus</keyword>
<evidence type="ECO:0000256" key="1">
    <source>
        <dbReference type="ARBA" id="ARBA00023242"/>
    </source>
</evidence>
<sequence length="279" mass="32103">MLTHLRASRYLITELLKSGLPTDRHVAPDLNSQSFGFSIEIYMYLAFSNTVTSFKAQELKHVELPLPGLTMKEMELFPTFGVLFAGGHELFQLTPEICQLASRRLAEEQESKTYRKPSLPLRKTYEDLYQRIVCWEMPPRLQGETITEWRHKRNAAEILRQALSIFLATALQGSLVSDANVLCAIEQHIMILFGCMENIVDKVYSATLLWPLLIGGSCLTEPEQQRQYANEAREEWCDMWHVKKFIDALQLLWDDPDPRAYGPYGLNLILRKHGLDLCI</sequence>
<protein>
    <recommendedName>
        <fullName evidence="4">Transcription factor domain-containing protein</fullName>
    </recommendedName>
</protein>
<dbReference type="Pfam" id="PF11951">
    <property type="entry name" value="Fungal_trans_2"/>
    <property type="match status" value="1"/>
</dbReference>
<name>A0A8K0SLC4_9HYPO</name>
<evidence type="ECO:0000313" key="2">
    <source>
        <dbReference type="EMBL" id="KAH7312716.1"/>
    </source>
</evidence>
<evidence type="ECO:0008006" key="4">
    <source>
        <dbReference type="Google" id="ProtNLM"/>
    </source>
</evidence>
<dbReference type="Proteomes" id="UP000813444">
    <property type="component" value="Unassembled WGS sequence"/>
</dbReference>
<evidence type="ECO:0000313" key="3">
    <source>
        <dbReference type="Proteomes" id="UP000813444"/>
    </source>
</evidence>
<keyword evidence="3" id="KW-1185">Reference proteome</keyword>
<feature type="non-terminal residue" evidence="2">
    <location>
        <position position="279"/>
    </location>
</feature>
<reference evidence="2" key="1">
    <citation type="journal article" date="2021" name="Nat. Commun.">
        <title>Genetic determinants of endophytism in the Arabidopsis root mycobiome.</title>
        <authorList>
            <person name="Mesny F."/>
            <person name="Miyauchi S."/>
            <person name="Thiergart T."/>
            <person name="Pickel B."/>
            <person name="Atanasova L."/>
            <person name="Karlsson M."/>
            <person name="Huettel B."/>
            <person name="Barry K.W."/>
            <person name="Haridas S."/>
            <person name="Chen C."/>
            <person name="Bauer D."/>
            <person name="Andreopoulos W."/>
            <person name="Pangilinan J."/>
            <person name="LaButti K."/>
            <person name="Riley R."/>
            <person name="Lipzen A."/>
            <person name="Clum A."/>
            <person name="Drula E."/>
            <person name="Henrissat B."/>
            <person name="Kohler A."/>
            <person name="Grigoriev I.V."/>
            <person name="Martin F.M."/>
            <person name="Hacquard S."/>
        </authorList>
    </citation>
    <scope>NUCLEOTIDE SEQUENCE</scope>
    <source>
        <strain evidence="2">MPI-CAGE-CH-0235</strain>
    </source>
</reference>
<proteinExistence type="predicted"/>
<dbReference type="EMBL" id="JAGPNK010000010">
    <property type="protein sequence ID" value="KAH7312716.1"/>
    <property type="molecule type" value="Genomic_DNA"/>
</dbReference>
<dbReference type="AlphaFoldDB" id="A0A8K0SLC4"/>
<comment type="caution">
    <text evidence="2">The sequence shown here is derived from an EMBL/GenBank/DDBJ whole genome shotgun (WGS) entry which is preliminary data.</text>
</comment>
<organism evidence="2 3">
    <name type="scientific">Stachybotrys elegans</name>
    <dbReference type="NCBI Taxonomy" id="80388"/>
    <lineage>
        <taxon>Eukaryota</taxon>
        <taxon>Fungi</taxon>
        <taxon>Dikarya</taxon>
        <taxon>Ascomycota</taxon>
        <taxon>Pezizomycotina</taxon>
        <taxon>Sordariomycetes</taxon>
        <taxon>Hypocreomycetidae</taxon>
        <taxon>Hypocreales</taxon>
        <taxon>Stachybotryaceae</taxon>
        <taxon>Stachybotrys</taxon>
    </lineage>
</organism>
<dbReference type="InterPro" id="IPR021858">
    <property type="entry name" value="Fun_TF"/>
</dbReference>
<gene>
    <name evidence="2" type="ORF">B0I35DRAFT_437576</name>
</gene>